<sequence>MSDKIEITAHETGVVRVFAVDIPADQIATFTARNDRWPLRDALGAETLDPDHIDVFDTADLTGVGLPGYLAEGHAIPEDQLAPMRERLAAQTGAVMVVTSRAFAGTAQTLSPRAPLSLIASFSEARSPITFGALPDASAQPQQPEPEAQAPRKKPSDAAMSGRIAMIVLLVLAVLVAVMVWIAA</sequence>
<keyword evidence="2" id="KW-1133">Transmembrane helix</keyword>
<dbReference type="EMBL" id="QCYH01000007">
    <property type="protein sequence ID" value="PVA09617.1"/>
    <property type="molecule type" value="Genomic_DNA"/>
</dbReference>
<organism evidence="3 4">
    <name type="scientific">Pelagivirga sediminicola</name>
    <dbReference type="NCBI Taxonomy" id="2170575"/>
    <lineage>
        <taxon>Bacteria</taxon>
        <taxon>Pseudomonadati</taxon>
        <taxon>Pseudomonadota</taxon>
        <taxon>Alphaproteobacteria</taxon>
        <taxon>Rhodobacterales</taxon>
        <taxon>Paracoccaceae</taxon>
        <taxon>Pelagivirga</taxon>
    </lineage>
</organism>
<evidence type="ECO:0000256" key="2">
    <source>
        <dbReference type="SAM" id="Phobius"/>
    </source>
</evidence>
<accession>A0A2T7G5F7</accession>
<keyword evidence="2" id="KW-0812">Transmembrane</keyword>
<evidence type="ECO:0008006" key="5">
    <source>
        <dbReference type="Google" id="ProtNLM"/>
    </source>
</evidence>
<gene>
    <name evidence="3" type="ORF">DC366_13085</name>
</gene>
<reference evidence="3 4" key="1">
    <citation type="submission" date="2018-04" db="EMBL/GenBank/DDBJ databases">
        <title>Pelagivirga bohaiensis gen. nov., sp. nov., a bacterium isolated from the Bohai Sea.</title>
        <authorList>
            <person name="Ji X."/>
        </authorList>
    </citation>
    <scope>NUCLEOTIDE SEQUENCE [LARGE SCALE GENOMIC DNA]</scope>
    <source>
        <strain evidence="3 4">BH-SD19</strain>
    </source>
</reference>
<evidence type="ECO:0000313" key="4">
    <source>
        <dbReference type="Proteomes" id="UP000244446"/>
    </source>
</evidence>
<feature type="transmembrane region" description="Helical" evidence="2">
    <location>
        <begin position="162"/>
        <end position="183"/>
    </location>
</feature>
<keyword evidence="4" id="KW-1185">Reference proteome</keyword>
<feature type="region of interest" description="Disordered" evidence="1">
    <location>
        <begin position="133"/>
        <end position="156"/>
    </location>
</feature>
<dbReference type="OrthoDB" id="7875742at2"/>
<dbReference type="RefSeq" id="WP_108692664.1">
    <property type="nucleotide sequence ID" value="NZ_QCYH01000007.1"/>
</dbReference>
<dbReference type="Proteomes" id="UP000244446">
    <property type="component" value="Unassembled WGS sequence"/>
</dbReference>
<feature type="compositionally biased region" description="Low complexity" evidence="1">
    <location>
        <begin position="137"/>
        <end position="149"/>
    </location>
</feature>
<evidence type="ECO:0000313" key="3">
    <source>
        <dbReference type="EMBL" id="PVA09617.1"/>
    </source>
</evidence>
<name>A0A2T7G5F7_9RHOB</name>
<protein>
    <recommendedName>
        <fullName evidence="5">Aspartate carbamoyltransferase catalytic subunit</fullName>
    </recommendedName>
</protein>
<evidence type="ECO:0000256" key="1">
    <source>
        <dbReference type="SAM" id="MobiDB-lite"/>
    </source>
</evidence>
<keyword evidence="2" id="KW-0472">Membrane</keyword>
<comment type="caution">
    <text evidence="3">The sequence shown here is derived from an EMBL/GenBank/DDBJ whole genome shotgun (WGS) entry which is preliminary data.</text>
</comment>
<proteinExistence type="predicted"/>
<dbReference type="AlphaFoldDB" id="A0A2T7G5F7"/>